<keyword evidence="5" id="KW-0378">Hydrolase</keyword>
<dbReference type="STRING" id="6526.A0A2C9KV34"/>
<dbReference type="Pfam" id="PF17917">
    <property type="entry name" value="RT_RNaseH"/>
    <property type="match status" value="1"/>
</dbReference>
<accession>A0A2C9KV34</accession>
<dbReference type="InterPro" id="IPR041373">
    <property type="entry name" value="RT_RNaseH"/>
</dbReference>
<protein>
    <recommendedName>
        <fullName evidence="7">Integrase catalytic domain-containing protein</fullName>
    </recommendedName>
</protein>
<dbReference type="SUPFAM" id="SSF53098">
    <property type="entry name" value="Ribonuclease H-like"/>
    <property type="match status" value="1"/>
</dbReference>
<dbReference type="Gene3D" id="3.30.420.10">
    <property type="entry name" value="Ribonuclease H-like superfamily/Ribonuclease H"/>
    <property type="match status" value="1"/>
</dbReference>
<dbReference type="PANTHER" id="PTHR37984:SF15">
    <property type="entry name" value="INTEGRASE CATALYTIC DOMAIN-CONTAINING PROTEIN"/>
    <property type="match status" value="1"/>
</dbReference>
<evidence type="ECO:0000256" key="2">
    <source>
        <dbReference type="ARBA" id="ARBA00022695"/>
    </source>
</evidence>
<proteinExistence type="predicted"/>
<dbReference type="PROSITE" id="PS50994">
    <property type="entry name" value="INTEGRASE"/>
    <property type="match status" value="1"/>
</dbReference>
<reference evidence="8" key="1">
    <citation type="submission" date="2020-05" db="UniProtKB">
        <authorList>
            <consortium name="EnsemblMetazoa"/>
        </authorList>
    </citation>
    <scope>IDENTIFICATION</scope>
    <source>
        <strain evidence="8">BB02</strain>
    </source>
</reference>
<dbReference type="SUPFAM" id="SSF56672">
    <property type="entry name" value="DNA/RNA polymerases"/>
    <property type="match status" value="1"/>
</dbReference>
<gene>
    <name evidence="8" type="primary">106059681</name>
</gene>
<evidence type="ECO:0000256" key="3">
    <source>
        <dbReference type="ARBA" id="ARBA00022722"/>
    </source>
</evidence>
<dbReference type="GO" id="GO:0004519">
    <property type="term" value="F:endonuclease activity"/>
    <property type="evidence" value="ECO:0007669"/>
    <property type="project" value="UniProtKB-KW"/>
</dbReference>
<keyword evidence="2" id="KW-0548">Nucleotidyltransferase</keyword>
<dbReference type="Pfam" id="PF00665">
    <property type="entry name" value="rve"/>
    <property type="match status" value="1"/>
</dbReference>
<evidence type="ECO:0000256" key="4">
    <source>
        <dbReference type="ARBA" id="ARBA00022759"/>
    </source>
</evidence>
<evidence type="ECO:0000313" key="8">
    <source>
        <dbReference type="EnsemblMetazoa" id="BGLB023893-PA"/>
    </source>
</evidence>
<dbReference type="InterPro" id="IPR043502">
    <property type="entry name" value="DNA/RNA_pol_sf"/>
</dbReference>
<dbReference type="AlphaFoldDB" id="A0A2C9KV34"/>
<dbReference type="InterPro" id="IPR050951">
    <property type="entry name" value="Retrovirus_Pol_polyprotein"/>
</dbReference>
<dbReference type="InterPro" id="IPR036397">
    <property type="entry name" value="RNaseH_sf"/>
</dbReference>
<dbReference type="GO" id="GO:0003676">
    <property type="term" value="F:nucleic acid binding"/>
    <property type="evidence" value="ECO:0007669"/>
    <property type="project" value="InterPro"/>
</dbReference>
<dbReference type="VEuPathDB" id="VectorBase:BGLAX_039978"/>
<dbReference type="InterPro" id="IPR001584">
    <property type="entry name" value="Integrase_cat-core"/>
</dbReference>
<evidence type="ECO:0000256" key="5">
    <source>
        <dbReference type="ARBA" id="ARBA00022801"/>
    </source>
</evidence>
<organism evidence="8 9">
    <name type="scientific">Biomphalaria glabrata</name>
    <name type="common">Bloodfluke planorb</name>
    <name type="synonym">Freshwater snail</name>
    <dbReference type="NCBI Taxonomy" id="6526"/>
    <lineage>
        <taxon>Eukaryota</taxon>
        <taxon>Metazoa</taxon>
        <taxon>Spiralia</taxon>
        <taxon>Lophotrochozoa</taxon>
        <taxon>Mollusca</taxon>
        <taxon>Gastropoda</taxon>
        <taxon>Heterobranchia</taxon>
        <taxon>Euthyneura</taxon>
        <taxon>Panpulmonata</taxon>
        <taxon>Hygrophila</taxon>
        <taxon>Lymnaeoidea</taxon>
        <taxon>Planorbidae</taxon>
        <taxon>Biomphalaria</taxon>
    </lineage>
</organism>
<keyword evidence="1" id="KW-0808">Transferase</keyword>
<evidence type="ECO:0000313" key="9">
    <source>
        <dbReference type="Proteomes" id="UP000076420"/>
    </source>
</evidence>
<feature type="domain" description="Integrase catalytic" evidence="7">
    <location>
        <begin position="85"/>
        <end position="194"/>
    </location>
</feature>
<dbReference type="PANTHER" id="PTHR37984">
    <property type="entry name" value="PROTEIN CBG26694"/>
    <property type="match status" value="1"/>
</dbReference>
<evidence type="ECO:0000256" key="1">
    <source>
        <dbReference type="ARBA" id="ARBA00022679"/>
    </source>
</evidence>
<evidence type="ECO:0000256" key="6">
    <source>
        <dbReference type="ARBA" id="ARBA00022918"/>
    </source>
</evidence>
<dbReference type="EnsemblMetazoa" id="BGLB023893-RA">
    <property type="protein sequence ID" value="BGLB023893-PA"/>
    <property type="gene ID" value="BGLB023893"/>
</dbReference>
<dbReference type="Proteomes" id="UP000076420">
    <property type="component" value="Unassembled WGS sequence"/>
</dbReference>
<dbReference type="GO" id="GO:0003964">
    <property type="term" value="F:RNA-directed DNA polymerase activity"/>
    <property type="evidence" value="ECO:0007669"/>
    <property type="project" value="UniProtKB-KW"/>
</dbReference>
<dbReference type="KEGG" id="bgt:106059681"/>
<evidence type="ECO:0000259" key="7">
    <source>
        <dbReference type="PROSITE" id="PS50994"/>
    </source>
</evidence>
<sequence length="281" mass="31642">PQNVAGVETDASDIIISAILSQNKKPVAFFSRTLSLSERRQSSVENETMAIVESIKKWRHFILGSHFKLTTDQRSVSFMLNLRHHGNIKNDKIIQSVDFKGPLPSTTKNKYLLTIIEEYSRFPFAYACPDRSTQTVIRCFTTLFSIFGTPSYLHSDRGSAFMSEELRSFLRGKGIVTSRTTAYNAKGNGQVEKLTNGREETVSLHHLAPRGDSFSESVVHDFAPTDFETFSEVSQHQLAPGNTETVPGVHNTQLLLGVTWRHLQKTWLHGSTCFKSRGKHH</sequence>
<keyword evidence="4" id="KW-0255">Endonuclease</keyword>
<name>A0A2C9KV34_BIOGL</name>
<dbReference type="GO" id="GO:0015074">
    <property type="term" value="P:DNA integration"/>
    <property type="evidence" value="ECO:0007669"/>
    <property type="project" value="InterPro"/>
</dbReference>
<keyword evidence="6" id="KW-0695">RNA-directed DNA polymerase</keyword>
<dbReference type="GO" id="GO:0016787">
    <property type="term" value="F:hydrolase activity"/>
    <property type="evidence" value="ECO:0007669"/>
    <property type="project" value="UniProtKB-KW"/>
</dbReference>
<keyword evidence="3" id="KW-0540">Nuclease</keyword>
<dbReference type="VEuPathDB" id="VectorBase:BGLB023893"/>
<dbReference type="InterPro" id="IPR012337">
    <property type="entry name" value="RNaseH-like_sf"/>
</dbReference>